<organism evidence="1 2">
    <name type="scientific">Pedobacter polaris</name>
    <dbReference type="NCBI Taxonomy" id="2571273"/>
    <lineage>
        <taxon>Bacteria</taxon>
        <taxon>Pseudomonadati</taxon>
        <taxon>Bacteroidota</taxon>
        <taxon>Sphingobacteriia</taxon>
        <taxon>Sphingobacteriales</taxon>
        <taxon>Sphingobacteriaceae</taxon>
        <taxon>Pedobacter</taxon>
    </lineage>
</organism>
<keyword evidence="2" id="KW-1185">Reference proteome</keyword>
<evidence type="ECO:0000313" key="2">
    <source>
        <dbReference type="Proteomes" id="UP000309488"/>
    </source>
</evidence>
<sequence length="91" mass="10506">MADFGVGLGYKFAGNVLVMATSEFFGVRQPKEWFIAQYQTNDRQYNVNGLTQLSFDPNDNDVFRTKMMTTFGFKICYTFDIVKNFKSSEVK</sequence>
<dbReference type="RefSeq" id="WP_136838802.1">
    <property type="nucleotide sequence ID" value="NZ_SWBR01000001.1"/>
</dbReference>
<gene>
    <name evidence="1" type="ORF">FA048_03395</name>
</gene>
<comment type="caution">
    <text evidence="1">The sequence shown here is derived from an EMBL/GenBank/DDBJ whole genome shotgun (WGS) entry which is preliminary data.</text>
</comment>
<reference evidence="1 2" key="1">
    <citation type="submission" date="2019-04" db="EMBL/GenBank/DDBJ databases">
        <title>Pedobacter sp. RP-3-22 sp. nov., isolated from Arctic soil.</title>
        <authorList>
            <person name="Dahal R.H."/>
            <person name="Kim D.-U."/>
        </authorList>
    </citation>
    <scope>NUCLEOTIDE SEQUENCE [LARGE SCALE GENOMIC DNA]</scope>
    <source>
        <strain evidence="1 2">RP-3-22</strain>
    </source>
</reference>
<protein>
    <recommendedName>
        <fullName evidence="3">Outer membrane protein beta-barrel domain-containing protein</fullName>
    </recommendedName>
</protein>
<accession>A0A4U1CTY2</accession>
<name>A0A4U1CTY2_9SPHI</name>
<dbReference type="OrthoDB" id="1495330at2"/>
<dbReference type="Proteomes" id="UP000309488">
    <property type="component" value="Unassembled WGS sequence"/>
</dbReference>
<evidence type="ECO:0000313" key="1">
    <source>
        <dbReference type="EMBL" id="TKC12677.1"/>
    </source>
</evidence>
<dbReference type="EMBL" id="SWBR01000001">
    <property type="protein sequence ID" value="TKC12677.1"/>
    <property type="molecule type" value="Genomic_DNA"/>
</dbReference>
<proteinExistence type="predicted"/>
<evidence type="ECO:0008006" key="3">
    <source>
        <dbReference type="Google" id="ProtNLM"/>
    </source>
</evidence>
<dbReference type="AlphaFoldDB" id="A0A4U1CTY2"/>